<evidence type="ECO:0000313" key="4">
    <source>
        <dbReference type="EMBL" id="WTS10358.1"/>
    </source>
</evidence>
<dbReference type="AlphaFoldDB" id="A0AAU1TZ77"/>
<sequence>MFSTLECNTIRERLADYTLGALAEDEARAVTTHLATCSTCRDEHYCLAAVSAHLIPLRKALADEPRRRELGRRRPARTRHLTLAHWANCKVLAATG</sequence>
<feature type="domain" description="Putative zinc-finger" evidence="3">
    <location>
        <begin position="7"/>
        <end position="41"/>
    </location>
</feature>
<evidence type="ECO:0000256" key="1">
    <source>
        <dbReference type="ARBA" id="ARBA00023015"/>
    </source>
</evidence>
<keyword evidence="1" id="KW-0805">Transcription regulation</keyword>
<proteinExistence type="predicted"/>
<gene>
    <name evidence="4" type="ORF">OHU69_04285</name>
</gene>
<name>A0AAU1TZ77_9ACTN</name>
<dbReference type="Gene3D" id="1.10.10.1320">
    <property type="entry name" value="Anti-sigma factor, zinc-finger domain"/>
    <property type="match status" value="1"/>
</dbReference>
<dbReference type="InterPro" id="IPR041916">
    <property type="entry name" value="Anti_sigma_zinc_sf"/>
</dbReference>
<reference evidence="4" key="1">
    <citation type="submission" date="2022-10" db="EMBL/GenBank/DDBJ databases">
        <title>The complete genomes of actinobacterial strains from the NBC collection.</title>
        <authorList>
            <person name="Joergensen T.S."/>
            <person name="Alvarez Arevalo M."/>
            <person name="Sterndorff E.B."/>
            <person name="Faurdal D."/>
            <person name="Vuksanovic O."/>
            <person name="Mourched A.-S."/>
            <person name="Charusanti P."/>
            <person name="Shaw S."/>
            <person name="Blin K."/>
            <person name="Weber T."/>
        </authorList>
    </citation>
    <scope>NUCLEOTIDE SEQUENCE</scope>
    <source>
        <strain evidence="4">NBC_00119</strain>
    </source>
</reference>
<evidence type="ECO:0000256" key="2">
    <source>
        <dbReference type="ARBA" id="ARBA00023163"/>
    </source>
</evidence>
<keyword evidence="2" id="KW-0804">Transcription</keyword>
<dbReference type="Pfam" id="PF13490">
    <property type="entry name" value="zf-HC2"/>
    <property type="match status" value="1"/>
</dbReference>
<dbReference type="EMBL" id="CP108195">
    <property type="protein sequence ID" value="WTS10358.1"/>
    <property type="molecule type" value="Genomic_DNA"/>
</dbReference>
<evidence type="ECO:0000259" key="3">
    <source>
        <dbReference type="Pfam" id="PF13490"/>
    </source>
</evidence>
<accession>A0AAU1TZ77</accession>
<protein>
    <submittedName>
        <fullName evidence="4">Zf-HC2 domain-containing protein</fullName>
    </submittedName>
</protein>
<dbReference type="InterPro" id="IPR027383">
    <property type="entry name" value="Znf_put"/>
</dbReference>
<organism evidence="4">
    <name type="scientific">Streptomyces sp. NBC_00119</name>
    <dbReference type="NCBI Taxonomy" id="2975659"/>
    <lineage>
        <taxon>Bacteria</taxon>
        <taxon>Bacillati</taxon>
        <taxon>Actinomycetota</taxon>
        <taxon>Actinomycetes</taxon>
        <taxon>Kitasatosporales</taxon>
        <taxon>Streptomycetaceae</taxon>
        <taxon>Streptomyces</taxon>
    </lineage>
</organism>